<reference evidence="9" key="1">
    <citation type="journal article" date="2023" name="bioRxiv">
        <title>Scaffold-level genome assemblies of two parasitoid biocontrol wasps reveal the parthenogenesis mechanism and an associated novel virus.</title>
        <authorList>
            <person name="Inwood S."/>
            <person name="Skelly J."/>
            <person name="Guhlin J."/>
            <person name="Harrop T."/>
            <person name="Goldson S."/>
            <person name="Dearden P."/>
        </authorList>
    </citation>
    <scope>NUCLEOTIDE SEQUENCE</scope>
    <source>
        <strain evidence="9">Irish</strain>
        <tissue evidence="9">Whole body</tissue>
    </source>
</reference>
<keyword evidence="10" id="KW-1185">Reference proteome</keyword>
<evidence type="ECO:0000313" key="9">
    <source>
        <dbReference type="EMBL" id="KAK0170591.1"/>
    </source>
</evidence>
<feature type="transmembrane region" description="Helical" evidence="8">
    <location>
        <begin position="167"/>
        <end position="186"/>
    </location>
</feature>
<feature type="transmembrane region" description="Helical" evidence="8">
    <location>
        <begin position="191"/>
        <end position="212"/>
    </location>
</feature>
<comment type="caution">
    <text evidence="9">The sequence shown here is derived from an EMBL/GenBank/DDBJ whole genome shotgun (WGS) entry which is preliminary data.</text>
</comment>
<dbReference type="GO" id="GO:0016788">
    <property type="term" value="F:hydrolase activity, acting on ester bonds"/>
    <property type="evidence" value="ECO:0007669"/>
    <property type="project" value="TreeGrafter"/>
</dbReference>
<feature type="transmembrane region" description="Helical" evidence="8">
    <location>
        <begin position="253"/>
        <end position="276"/>
    </location>
</feature>
<gene>
    <name evidence="9" type="ORF">PV328_008428</name>
</gene>
<dbReference type="GO" id="GO:0006506">
    <property type="term" value="P:GPI anchor biosynthetic process"/>
    <property type="evidence" value="ECO:0007669"/>
    <property type="project" value="UniProtKB-KW"/>
</dbReference>
<comment type="similarity">
    <text evidence="2 8">Belongs to the PGAP3 family.</text>
</comment>
<dbReference type="GO" id="GO:0000139">
    <property type="term" value="C:Golgi membrane"/>
    <property type="evidence" value="ECO:0007669"/>
    <property type="project" value="UniProtKB-SubCell"/>
</dbReference>
<evidence type="ECO:0000256" key="4">
    <source>
        <dbReference type="ARBA" id="ARBA00022692"/>
    </source>
</evidence>
<feature type="transmembrane region" description="Helical" evidence="8">
    <location>
        <begin position="282"/>
        <end position="300"/>
    </location>
</feature>
<comment type="subcellular location">
    <subcellularLocation>
        <location evidence="1">Endomembrane system</location>
        <topology evidence="1">Multi-pass membrane protein</topology>
    </subcellularLocation>
    <subcellularLocation>
        <location evidence="8">Golgi apparatus membrane</location>
        <topology evidence="8">Multi-pass membrane protein</topology>
    </subcellularLocation>
</comment>
<keyword evidence="6 8" id="KW-1133">Transmembrane helix</keyword>
<keyword evidence="4 8" id="KW-0812">Transmembrane</keyword>
<evidence type="ECO:0000256" key="3">
    <source>
        <dbReference type="ARBA" id="ARBA00022502"/>
    </source>
</evidence>
<organism evidence="9 10">
    <name type="scientific">Microctonus aethiopoides</name>
    <dbReference type="NCBI Taxonomy" id="144406"/>
    <lineage>
        <taxon>Eukaryota</taxon>
        <taxon>Metazoa</taxon>
        <taxon>Ecdysozoa</taxon>
        <taxon>Arthropoda</taxon>
        <taxon>Hexapoda</taxon>
        <taxon>Insecta</taxon>
        <taxon>Pterygota</taxon>
        <taxon>Neoptera</taxon>
        <taxon>Endopterygota</taxon>
        <taxon>Hymenoptera</taxon>
        <taxon>Apocrita</taxon>
        <taxon>Ichneumonoidea</taxon>
        <taxon>Braconidae</taxon>
        <taxon>Euphorinae</taxon>
        <taxon>Microctonus</taxon>
    </lineage>
</organism>
<dbReference type="AlphaFoldDB" id="A0AA39KR73"/>
<evidence type="ECO:0000256" key="1">
    <source>
        <dbReference type="ARBA" id="ARBA00004127"/>
    </source>
</evidence>
<dbReference type="GO" id="GO:0005789">
    <property type="term" value="C:endoplasmic reticulum membrane"/>
    <property type="evidence" value="ECO:0007669"/>
    <property type="project" value="TreeGrafter"/>
</dbReference>
<keyword evidence="5 8" id="KW-0732">Signal</keyword>
<dbReference type="EMBL" id="JAQQBS010000003">
    <property type="protein sequence ID" value="KAK0170591.1"/>
    <property type="molecule type" value="Genomic_DNA"/>
</dbReference>
<accession>A0AA39KR73</accession>
<dbReference type="PANTHER" id="PTHR13148">
    <property type="entry name" value="PER1-RELATED"/>
    <property type="match status" value="1"/>
</dbReference>
<dbReference type="Proteomes" id="UP001168990">
    <property type="component" value="Unassembled WGS sequence"/>
</dbReference>
<dbReference type="InterPro" id="IPR007217">
    <property type="entry name" value="Per1-like"/>
</dbReference>
<feature type="signal peptide" evidence="8">
    <location>
        <begin position="1"/>
        <end position="20"/>
    </location>
</feature>
<keyword evidence="8" id="KW-0333">Golgi apparatus</keyword>
<evidence type="ECO:0000256" key="5">
    <source>
        <dbReference type="ARBA" id="ARBA00022729"/>
    </source>
</evidence>
<evidence type="ECO:0000256" key="8">
    <source>
        <dbReference type="RuleBase" id="RU365066"/>
    </source>
</evidence>
<keyword evidence="7 8" id="KW-0472">Membrane</keyword>
<evidence type="ECO:0000256" key="2">
    <source>
        <dbReference type="ARBA" id="ARBA00006387"/>
    </source>
</evidence>
<dbReference type="PANTHER" id="PTHR13148:SF0">
    <property type="entry name" value="POST-GPI ATTACHMENT TO PROTEINS FACTOR 3"/>
    <property type="match status" value="1"/>
</dbReference>
<name>A0AA39KR73_9HYME</name>
<keyword evidence="3 8" id="KW-0337">GPI-anchor biosynthesis</keyword>
<evidence type="ECO:0000256" key="7">
    <source>
        <dbReference type="ARBA" id="ARBA00023136"/>
    </source>
</evidence>
<feature type="transmembrane region" description="Helical" evidence="8">
    <location>
        <begin position="224"/>
        <end position="241"/>
    </location>
</feature>
<protein>
    <recommendedName>
        <fullName evidence="8">Post-GPI attachment to proteins factor 3</fullName>
    </recommendedName>
</protein>
<evidence type="ECO:0000256" key="6">
    <source>
        <dbReference type="ARBA" id="ARBA00022989"/>
    </source>
</evidence>
<reference evidence="9" key="2">
    <citation type="submission" date="2023-03" db="EMBL/GenBank/DDBJ databases">
        <authorList>
            <person name="Inwood S.N."/>
            <person name="Skelly J.G."/>
            <person name="Guhlin J."/>
            <person name="Harrop T.W.R."/>
            <person name="Goldson S.G."/>
            <person name="Dearden P.K."/>
        </authorList>
    </citation>
    <scope>NUCLEOTIDE SEQUENCE</scope>
    <source>
        <strain evidence="9">Irish</strain>
        <tissue evidence="9">Whole body</tissue>
    </source>
</reference>
<comment type="caution">
    <text evidence="8">Lacks conserved residue(s) required for the propagation of feature annotation.</text>
</comment>
<proteinExistence type="inferred from homology"/>
<feature type="transmembrane region" description="Helical" evidence="8">
    <location>
        <begin position="136"/>
        <end position="155"/>
    </location>
</feature>
<evidence type="ECO:0000313" key="10">
    <source>
        <dbReference type="Proteomes" id="UP001168990"/>
    </source>
</evidence>
<dbReference type="Pfam" id="PF04080">
    <property type="entry name" value="Per1"/>
    <property type="match status" value="1"/>
</dbReference>
<feature type="chain" id="PRO_5041484445" description="Post-GPI attachment to proteins factor 3" evidence="8">
    <location>
        <begin position="21"/>
        <end position="322"/>
    </location>
</feature>
<comment type="function">
    <text evidence="8">Involved in the lipid remodeling steps of GPI-anchor maturation.</text>
</comment>
<sequence>MLEYLHLVLLIPFMVTNTYASTGDRSRFHRQCLIKCYSVNCMHNVEFEVTSFNGQGLLSWSCEEDCRYNCMWETVEYFTYHKLQVPQFYGKWPFIRMFGFQEPASVIFSLLNFYAHIIMYRKLLNETRFSMPMTFIWSYFTIVCLNCWFWSAIFHARDKPFTEAMDYSGAFIMVVTLLYCMVLRLYYGNNLYFFVTSCVYIAVLVTHLSHLWSENINYAYNMKINIFYGFLSFITTMIWWYRNSNEMHHILYIGWFNILTVTVTLLELADFSPVFWVFDAHAMWHASTAPLVYLLYRFIIADCHYLRRQFSYEVLFSNHRIN</sequence>